<keyword evidence="2" id="KW-1185">Reference proteome</keyword>
<accession>A0ABS4G978</accession>
<sequence>MERSKRVVFISHCILNQNAVVHPLARAKGAYKDIIKELMDNEIGIHQLPCPEYRHLGLKREPMTKEDYDTYDFRIINKNIAMDAVGIIIEYLKNGYEVLGIIGINESPTCSIKGQMGILMEELLSLLESNHININLIDVPTDYFDGVNGKSFIEKLHKIITN</sequence>
<protein>
    <submittedName>
        <fullName evidence="1">Secreted protein</fullName>
    </submittedName>
</protein>
<comment type="caution">
    <text evidence="1">The sequence shown here is derived from an EMBL/GenBank/DDBJ whole genome shotgun (WGS) entry which is preliminary data.</text>
</comment>
<dbReference type="InterPro" id="IPR054648">
    <property type="entry name" value="TudS-rel"/>
</dbReference>
<dbReference type="EMBL" id="JAGGKS010000001">
    <property type="protein sequence ID" value="MBP1924245.1"/>
    <property type="molecule type" value="Genomic_DNA"/>
</dbReference>
<dbReference type="RefSeq" id="WP_209510025.1">
    <property type="nucleotide sequence ID" value="NZ_JAGGKS010000001.1"/>
</dbReference>
<name>A0ABS4G978_9FIRM</name>
<dbReference type="Proteomes" id="UP001519342">
    <property type="component" value="Unassembled WGS sequence"/>
</dbReference>
<proteinExistence type="predicted"/>
<dbReference type="NCBIfam" id="NF045597">
    <property type="entry name" value="TudS_rel_CD3072"/>
    <property type="match status" value="1"/>
</dbReference>
<evidence type="ECO:0000313" key="1">
    <source>
        <dbReference type="EMBL" id="MBP1924245.1"/>
    </source>
</evidence>
<evidence type="ECO:0000313" key="2">
    <source>
        <dbReference type="Proteomes" id="UP001519342"/>
    </source>
</evidence>
<gene>
    <name evidence="1" type="ORF">J2Z76_000098</name>
</gene>
<organism evidence="1 2">
    <name type="scientific">Sedimentibacter acidaminivorans</name>
    <dbReference type="NCBI Taxonomy" id="913099"/>
    <lineage>
        <taxon>Bacteria</taxon>
        <taxon>Bacillati</taxon>
        <taxon>Bacillota</taxon>
        <taxon>Tissierellia</taxon>
        <taxon>Sedimentibacter</taxon>
    </lineage>
</organism>
<reference evidence="1 2" key="1">
    <citation type="submission" date="2021-03" db="EMBL/GenBank/DDBJ databases">
        <title>Genomic Encyclopedia of Type Strains, Phase IV (KMG-IV): sequencing the most valuable type-strain genomes for metagenomic binning, comparative biology and taxonomic classification.</title>
        <authorList>
            <person name="Goeker M."/>
        </authorList>
    </citation>
    <scope>NUCLEOTIDE SEQUENCE [LARGE SCALE GENOMIC DNA]</scope>
    <source>
        <strain evidence="1 2">DSM 24004</strain>
    </source>
</reference>